<dbReference type="Pfam" id="PF00173">
    <property type="entry name" value="Cyt-b5"/>
    <property type="match status" value="1"/>
</dbReference>
<keyword evidence="8" id="KW-1185">Reference proteome</keyword>
<organism evidence="7 8">
    <name type="scientific">Salix brachista</name>
    <dbReference type="NCBI Taxonomy" id="2182728"/>
    <lineage>
        <taxon>Eukaryota</taxon>
        <taxon>Viridiplantae</taxon>
        <taxon>Streptophyta</taxon>
        <taxon>Embryophyta</taxon>
        <taxon>Tracheophyta</taxon>
        <taxon>Spermatophyta</taxon>
        <taxon>Magnoliopsida</taxon>
        <taxon>eudicotyledons</taxon>
        <taxon>Gunneridae</taxon>
        <taxon>Pentapetalae</taxon>
        <taxon>rosids</taxon>
        <taxon>fabids</taxon>
        <taxon>Malpighiales</taxon>
        <taxon>Salicaceae</taxon>
        <taxon>Saliceae</taxon>
        <taxon>Salix</taxon>
    </lineage>
</organism>
<keyword evidence="5" id="KW-1133">Transmembrane helix</keyword>
<dbReference type="PANTHER" id="PTHR19359:SF25">
    <property type="entry name" value="CYTOCHROME B5 HEME-BINDING DOMAIN-CONTAINING PROTEIN"/>
    <property type="match status" value="1"/>
</dbReference>
<protein>
    <recommendedName>
        <fullName evidence="6">Cytochrome b5 heme-binding domain-containing protein</fullName>
    </recommendedName>
</protein>
<dbReference type="PRINTS" id="PR00363">
    <property type="entry name" value="CYTOCHROMEB5"/>
</dbReference>
<evidence type="ECO:0000256" key="2">
    <source>
        <dbReference type="ARBA" id="ARBA00022723"/>
    </source>
</evidence>
<evidence type="ECO:0000313" key="8">
    <source>
        <dbReference type="Proteomes" id="UP000326939"/>
    </source>
</evidence>
<keyword evidence="5" id="KW-0812">Transmembrane</keyword>
<accession>A0A5N5LPD0</accession>
<dbReference type="GO" id="GO:0046872">
    <property type="term" value="F:metal ion binding"/>
    <property type="evidence" value="ECO:0007669"/>
    <property type="project" value="UniProtKB-UniRule"/>
</dbReference>
<dbReference type="GO" id="GO:0020037">
    <property type="term" value="F:heme binding"/>
    <property type="evidence" value="ECO:0007669"/>
    <property type="project" value="UniProtKB-UniRule"/>
</dbReference>
<feature type="domain" description="Cytochrome b5 heme-binding" evidence="6">
    <location>
        <begin position="5"/>
        <end position="135"/>
    </location>
</feature>
<dbReference type="InterPro" id="IPR050668">
    <property type="entry name" value="Cytochrome_b5"/>
</dbReference>
<dbReference type="InterPro" id="IPR018506">
    <property type="entry name" value="Cyt_B5_heme-BS"/>
</dbReference>
<comment type="caution">
    <text evidence="7">The sequence shown here is derived from an EMBL/GenBank/DDBJ whole genome shotgun (WGS) entry which is preliminary data.</text>
</comment>
<keyword evidence="1 5" id="KW-0349">Heme</keyword>
<dbReference type="SUPFAM" id="SSF55856">
    <property type="entry name" value="Cytochrome b5-like heme/steroid binding domain"/>
    <property type="match status" value="2"/>
</dbReference>
<gene>
    <name evidence="7" type="ORF">DKX38_012701</name>
</gene>
<dbReference type="AlphaFoldDB" id="A0A5N5LPD0"/>
<proteinExistence type="inferred from homology"/>
<evidence type="ECO:0000256" key="5">
    <source>
        <dbReference type="RuleBase" id="RU362121"/>
    </source>
</evidence>
<dbReference type="SMART" id="SM01117">
    <property type="entry name" value="Cyt-b5"/>
    <property type="match status" value="1"/>
</dbReference>
<dbReference type="InterPro" id="IPR036400">
    <property type="entry name" value="Cyt_B5-like_heme/steroid_sf"/>
</dbReference>
<feature type="transmembrane region" description="Helical" evidence="5">
    <location>
        <begin position="166"/>
        <end position="184"/>
    </location>
</feature>
<dbReference type="EMBL" id="VDCV01000008">
    <property type="protein sequence ID" value="KAB5544589.1"/>
    <property type="molecule type" value="Genomic_DNA"/>
</dbReference>
<keyword evidence="3 5" id="KW-0408">Iron</keyword>
<name>A0A5N5LPD0_9ROSI</name>
<evidence type="ECO:0000256" key="3">
    <source>
        <dbReference type="ARBA" id="ARBA00023004"/>
    </source>
</evidence>
<dbReference type="InterPro" id="IPR001199">
    <property type="entry name" value="Cyt_B5-like_heme/steroid-bd"/>
</dbReference>
<dbReference type="PANTHER" id="PTHR19359">
    <property type="entry name" value="CYTOCHROME B5"/>
    <property type="match status" value="1"/>
</dbReference>
<dbReference type="PROSITE" id="PS00191">
    <property type="entry name" value="CYTOCHROME_B5_1"/>
    <property type="match status" value="1"/>
</dbReference>
<dbReference type="Proteomes" id="UP000326939">
    <property type="component" value="Chromosome 8"/>
</dbReference>
<keyword evidence="5" id="KW-0472">Membrane</keyword>
<evidence type="ECO:0000256" key="4">
    <source>
        <dbReference type="ARBA" id="ARBA00038168"/>
    </source>
</evidence>
<keyword evidence="2 5" id="KW-0479">Metal-binding</keyword>
<comment type="similarity">
    <text evidence="4 5">Belongs to the cytochrome b5 family.</text>
</comment>
<evidence type="ECO:0000259" key="6">
    <source>
        <dbReference type="PROSITE" id="PS50255"/>
    </source>
</evidence>
<sequence>MPTLTKLYTMQEAAQHSTPQDCWIVIDGKVGSWAVSGLSLRYSRQLEALNLANSSLLGACHLFDVAKCNSYSKRQFVPWEYSLVYDVGSYLEEHPGGDDVILATTGKDATDEFEDAGHSESAKELLETFFIGELDLSATVIPELEISSKKQAGCTQKFKDLTKQNWAIPVAVIGVSVVIGFLYLRKK</sequence>
<dbReference type="PROSITE" id="PS50255">
    <property type="entry name" value="CYTOCHROME_B5_2"/>
    <property type="match status" value="1"/>
</dbReference>
<evidence type="ECO:0000256" key="1">
    <source>
        <dbReference type="ARBA" id="ARBA00022617"/>
    </source>
</evidence>
<dbReference type="Gene3D" id="3.10.120.10">
    <property type="entry name" value="Cytochrome b5-like heme/steroid binding domain"/>
    <property type="match status" value="1"/>
</dbReference>
<evidence type="ECO:0000313" key="7">
    <source>
        <dbReference type="EMBL" id="KAB5544589.1"/>
    </source>
</evidence>
<dbReference type="GO" id="GO:0016020">
    <property type="term" value="C:membrane"/>
    <property type="evidence" value="ECO:0007669"/>
    <property type="project" value="TreeGrafter"/>
</dbReference>
<reference evidence="8" key="1">
    <citation type="journal article" date="2019" name="Gigascience">
        <title>De novo genome assembly of the endangered Acer yangbiense, a plant species with extremely small populations endemic to Yunnan Province, China.</title>
        <authorList>
            <person name="Yang J."/>
            <person name="Wariss H.M."/>
            <person name="Tao L."/>
            <person name="Zhang R."/>
            <person name="Yun Q."/>
            <person name="Hollingsworth P."/>
            <person name="Dao Z."/>
            <person name="Luo G."/>
            <person name="Guo H."/>
            <person name="Ma Y."/>
            <person name="Sun W."/>
        </authorList>
    </citation>
    <scope>NUCLEOTIDE SEQUENCE [LARGE SCALE GENOMIC DNA]</scope>
    <source>
        <strain evidence="8">cv. br00</strain>
    </source>
</reference>